<protein>
    <submittedName>
        <fullName evidence="8">Response regulator transcription factor</fullName>
    </submittedName>
</protein>
<dbReference type="Pfam" id="PF00072">
    <property type="entry name" value="Response_reg"/>
    <property type="match status" value="1"/>
</dbReference>
<feature type="domain" description="HTH luxR-type" evidence="6">
    <location>
        <begin position="149"/>
        <end position="214"/>
    </location>
</feature>
<dbReference type="Pfam" id="PF00196">
    <property type="entry name" value="GerE"/>
    <property type="match status" value="1"/>
</dbReference>
<keyword evidence="2" id="KW-0805">Transcription regulation</keyword>
<evidence type="ECO:0000256" key="4">
    <source>
        <dbReference type="ARBA" id="ARBA00023163"/>
    </source>
</evidence>
<dbReference type="Proteomes" id="UP000320216">
    <property type="component" value="Chromosome"/>
</dbReference>
<dbReference type="CDD" id="cd17535">
    <property type="entry name" value="REC_NarL-like"/>
    <property type="match status" value="1"/>
</dbReference>
<organism evidence="8 9">
    <name type="scientific">Humibacter ginsenosidimutans</name>
    <dbReference type="NCBI Taxonomy" id="2599293"/>
    <lineage>
        <taxon>Bacteria</taxon>
        <taxon>Bacillati</taxon>
        <taxon>Actinomycetota</taxon>
        <taxon>Actinomycetes</taxon>
        <taxon>Micrococcales</taxon>
        <taxon>Microbacteriaceae</taxon>
        <taxon>Humibacter</taxon>
    </lineage>
</organism>
<dbReference type="GO" id="GO:0000160">
    <property type="term" value="P:phosphorelay signal transduction system"/>
    <property type="evidence" value="ECO:0007669"/>
    <property type="project" value="InterPro"/>
</dbReference>
<evidence type="ECO:0000313" key="8">
    <source>
        <dbReference type="EMBL" id="QDZ15838.1"/>
    </source>
</evidence>
<dbReference type="EMBL" id="CP042305">
    <property type="protein sequence ID" value="QDZ15838.1"/>
    <property type="molecule type" value="Genomic_DNA"/>
</dbReference>
<evidence type="ECO:0000313" key="9">
    <source>
        <dbReference type="Proteomes" id="UP000320216"/>
    </source>
</evidence>
<feature type="modified residue" description="4-aspartylphosphate" evidence="5">
    <location>
        <position position="54"/>
    </location>
</feature>
<reference evidence="8 9" key="1">
    <citation type="submission" date="2019-07" db="EMBL/GenBank/DDBJ databases">
        <title>Full genome sequence of Humibacter sp. WJ7-1.</title>
        <authorList>
            <person name="Im W.-T."/>
        </authorList>
    </citation>
    <scope>NUCLEOTIDE SEQUENCE [LARGE SCALE GENOMIC DNA]</scope>
    <source>
        <strain evidence="8 9">WJ7-1</strain>
    </source>
</reference>
<evidence type="ECO:0000256" key="5">
    <source>
        <dbReference type="PROSITE-ProRule" id="PRU00169"/>
    </source>
</evidence>
<keyword evidence="9" id="KW-1185">Reference proteome</keyword>
<evidence type="ECO:0000256" key="2">
    <source>
        <dbReference type="ARBA" id="ARBA00023015"/>
    </source>
</evidence>
<evidence type="ECO:0000256" key="1">
    <source>
        <dbReference type="ARBA" id="ARBA00022553"/>
    </source>
</evidence>
<dbReference type="InterPro" id="IPR058245">
    <property type="entry name" value="NreC/VraR/RcsB-like_REC"/>
</dbReference>
<evidence type="ECO:0000256" key="3">
    <source>
        <dbReference type="ARBA" id="ARBA00023125"/>
    </source>
</evidence>
<dbReference type="PANTHER" id="PTHR43214:SF24">
    <property type="entry name" value="TRANSCRIPTIONAL REGULATORY PROTEIN NARL-RELATED"/>
    <property type="match status" value="1"/>
</dbReference>
<dbReference type="InterPro" id="IPR011006">
    <property type="entry name" value="CheY-like_superfamily"/>
</dbReference>
<dbReference type="KEGG" id="huw:FPZ11_14615"/>
<dbReference type="SMART" id="SM00448">
    <property type="entry name" value="REC"/>
    <property type="match status" value="1"/>
</dbReference>
<dbReference type="CDD" id="cd06170">
    <property type="entry name" value="LuxR_C_like"/>
    <property type="match status" value="1"/>
</dbReference>
<dbReference type="GO" id="GO:0003677">
    <property type="term" value="F:DNA binding"/>
    <property type="evidence" value="ECO:0007669"/>
    <property type="project" value="UniProtKB-KW"/>
</dbReference>
<evidence type="ECO:0000259" key="6">
    <source>
        <dbReference type="PROSITE" id="PS50043"/>
    </source>
</evidence>
<keyword evidence="4" id="KW-0804">Transcription</keyword>
<dbReference type="OrthoDB" id="9808843at2"/>
<dbReference type="RefSeq" id="WP_146321872.1">
    <property type="nucleotide sequence ID" value="NZ_CP042305.1"/>
</dbReference>
<dbReference type="Gene3D" id="3.40.50.2300">
    <property type="match status" value="1"/>
</dbReference>
<evidence type="ECO:0000259" key="7">
    <source>
        <dbReference type="PROSITE" id="PS50110"/>
    </source>
</evidence>
<proteinExistence type="predicted"/>
<dbReference type="InterPro" id="IPR039420">
    <property type="entry name" value="WalR-like"/>
</dbReference>
<dbReference type="SMART" id="SM00421">
    <property type="entry name" value="HTH_LUXR"/>
    <property type="match status" value="1"/>
</dbReference>
<dbReference type="PROSITE" id="PS50043">
    <property type="entry name" value="HTH_LUXR_2"/>
    <property type="match status" value="1"/>
</dbReference>
<gene>
    <name evidence="8" type="ORF">FPZ11_14615</name>
</gene>
<keyword evidence="3" id="KW-0238">DNA-binding</keyword>
<dbReference type="InterPro" id="IPR000792">
    <property type="entry name" value="Tscrpt_reg_LuxR_C"/>
</dbReference>
<feature type="domain" description="Response regulatory" evidence="7">
    <location>
        <begin position="3"/>
        <end position="121"/>
    </location>
</feature>
<dbReference type="SUPFAM" id="SSF52172">
    <property type="entry name" value="CheY-like"/>
    <property type="match status" value="1"/>
</dbReference>
<name>A0A5B8M530_9MICO</name>
<dbReference type="GO" id="GO:0006355">
    <property type="term" value="P:regulation of DNA-templated transcription"/>
    <property type="evidence" value="ECO:0007669"/>
    <property type="project" value="InterPro"/>
</dbReference>
<dbReference type="AlphaFoldDB" id="A0A5B8M530"/>
<dbReference type="PANTHER" id="PTHR43214">
    <property type="entry name" value="TWO-COMPONENT RESPONSE REGULATOR"/>
    <property type="match status" value="1"/>
</dbReference>
<dbReference type="InterPro" id="IPR001789">
    <property type="entry name" value="Sig_transdc_resp-reg_receiver"/>
</dbReference>
<dbReference type="PROSITE" id="PS50110">
    <property type="entry name" value="RESPONSE_REGULATORY"/>
    <property type="match status" value="1"/>
</dbReference>
<keyword evidence="1 5" id="KW-0597">Phosphoprotein</keyword>
<dbReference type="PRINTS" id="PR00038">
    <property type="entry name" value="HTHLUXR"/>
</dbReference>
<dbReference type="SUPFAM" id="SSF46894">
    <property type="entry name" value="C-terminal effector domain of the bipartite response regulators"/>
    <property type="match status" value="1"/>
</dbReference>
<accession>A0A5B8M530</accession>
<sequence>MIRVLIADDQALIRSAVVALLRHEDDVEVVGEASDGSQAVAIARREHPDVVLMDLRMPGTDGIAATRQIRADDGLDSVRVLVLTTFEDEENVLSALRAGAAGFLGKGADPVDIVRAVRTVHAGDELLSPTATRTLIRRSLEAPQASGPARALPPDLTERETEILALVGRGLSNDEIATALFISPATAKTHINRAMTKLGAHDRAQLVIAAYESGLIAPGSE</sequence>
<dbReference type="InterPro" id="IPR016032">
    <property type="entry name" value="Sig_transdc_resp-reg_C-effctor"/>
</dbReference>